<evidence type="ECO:0000313" key="4">
    <source>
        <dbReference type="Proteomes" id="UP000007435"/>
    </source>
</evidence>
<dbReference type="Gene3D" id="1.10.390.10">
    <property type="entry name" value="Neutral Protease Domain 2"/>
    <property type="match status" value="1"/>
</dbReference>
<feature type="domain" description="Peptidase M61 N-terminal" evidence="2">
    <location>
        <begin position="9"/>
        <end position="163"/>
    </location>
</feature>
<dbReference type="Pfam" id="PF17899">
    <property type="entry name" value="Peptidase_M61_N"/>
    <property type="match status" value="1"/>
</dbReference>
<organism evidence="3 4">
    <name type="scientific">Leadbetterella byssophila (strain DSM 17132 / JCM 16389 / KACC 11308 / NBRC 106382 / 4M15)</name>
    <dbReference type="NCBI Taxonomy" id="649349"/>
    <lineage>
        <taxon>Bacteria</taxon>
        <taxon>Pseudomonadati</taxon>
        <taxon>Bacteroidota</taxon>
        <taxon>Cytophagia</taxon>
        <taxon>Cytophagales</taxon>
        <taxon>Leadbetterellaceae</taxon>
        <taxon>Leadbetterella</taxon>
    </lineage>
</organism>
<evidence type="ECO:0000259" key="1">
    <source>
        <dbReference type="Pfam" id="PF05299"/>
    </source>
</evidence>
<dbReference type="OrthoDB" id="9778516at2"/>
<proteinExistence type="predicted"/>
<dbReference type="SUPFAM" id="SSF55486">
    <property type="entry name" value="Metalloproteases ('zincins'), catalytic domain"/>
    <property type="match status" value="1"/>
</dbReference>
<feature type="domain" description="Peptidase M61 catalytic" evidence="1">
    <location>
        <begin position="255"/>
        <end position="369"/>
    </location>
</feature>
<evidence type="ECO:0000313" key="3">
    <source>
        <dbReference type="EMBL" id="ADQ18859.1"/>
    </source>
</evidence>
<accession>E4RVU9</accession>
<dbReference type="RefSeq" id="WP_013409886.1">
    <property type="nucleotide sequence ID" value="NC_014655.1"/>
</dbReference>
<dbReference type="InterPro" id="IPR027268">
    <property type="entry name" value="Peptidase_M4/M1_CTD_sf"/>
</dbReference>
<dbReference type="AlphaFoldDB" id="E4RVU9"/>
<protein>
    <submittedName>
        <fullName evidence="3">Peptidase M61 domain protein</fullName>
    </submittedName>
</protein>
<sequence>MFDYFFSFDREKHLIYGKILIPSWSESILQLGLPAWRPGRYQLQNFPKNLLNIEATQGNLPVNVKKKDWRTWEFEVQDGGQIEINYIYYAFELNAGSSYVHRDYVYLNSVNFTLFHPSQSEFRIHIESEEKIAGGIAFDKQGNWQTSTFSSLYDWFDSPLLFGTHLKEYPFTAAGVPFYLWIQGETDLPMDIVLMDLQRVAEYQIEIFGEFPEPEYHFLLIVPPHSYYHGVEHRKSTVMVLGEHGRLGISSYQDLLGLASHELFHAWNICKIRPKELLPYDYTQACYFDTCFVAEGITTYMGDRTLLDSGVFSREQYRHELETTLRRHFDFSEPAYQSLLTSSFDLWVDGYEQGVPGKKVSVYHKGAIVALMLDVYIRKGSKGSSLETYMKELYNIFGNLSKGYDYKEIIEIAQNQTSIPLASYYEDFVAGTAPIFEACKEALEYFDFRLVRKENTVVLEDILAQENV</sequence>
<dbReference type="InterPro" id="IPR007963">
    <property type="entry name" value="Peptidase_M61_catalytic"/>
</dbReference>
<evidence type="ECO:0000259" key="2">
    <source>
        <dbReference type="Pfam" id="PF17899"/>
    </source>
</evidence>
<dbReference type="EMBL" id="CP002305">
    <property type="protein sequence ID" value="ADQ18859.1"/>
    <property type="molecule type" value="Genomic_DNA"/>
</dbReference>
<dbReference type="eggNOG" id="COG3975">
    <property type="taxonomic scope" value="Bacteria"/>
</dbReference>
<dbReference type="STRING" id="649349.Lbys_3198"/>
<keyword evidence="4" id="KW-1185">Reference proteome</keyword>
<dbReference type="KEGG" id="lby:Lbys_3198"/>
<reference key="1">
    <citation type="submission" date="2010-11" db="EMBL/GenBank/DDBJ databases">
        <title>The complete genome of Leadbetterella byssophila DSM 17132.</title>
        <authorList>
            <consortium name="US DOE Joint Genome Institute (JGI-PGF)"/>
            <person name="Lucas S."/>
            <person name="Copeland A."/>
            <person name="Lapidus A."/>
            <person name="Glavina del Rio T."/>
            <person name="Dalin E."/>
            <person name="Tice H."/>
            <person name="Bruce D."/>
            <person name="Goodwin L."/>
            <person name="Pitluck S."/>
            <person name="Kyrpides N."/>
            <person name="Mavromatis K."/>
            <person name="Ivanova N."/>
            <person name="Teshima H."/>
            <person name="Brettin T."/>
            <person name="Detter J.C."/>
            <person name="Han C."/>
            <person name="Tapia R."/>
            <person name="Land M."/>
            <person name="Hauser L."/>
            <person name="Markowitz V."/>
            <person name="Cheng J.-F."/>
            <person name="Hugenholtz P."/>
            <person name="Woyke T."/>
            <person name="Wu D."/>
            <person name="Tindall B."/>
            <person name="Pomrenke H.G."/>
            <person name="Brambilla E."/>
            <person name="Klenk H.-P."/>
            <person name="Eisen J.A."/>
        </authorList>
    </citation>
    <scope>NUCLEOTIDE SEQUENCE [LARGE SCALE GENOMIC DNA]</scope>
    <source>
        <strain>DSM 17132</strain>
    </source>
</reference>
<dbReference type="HOGENOM" id="CLU_022755_0_0_10"/>
<dbReference type="Gene3D" id="2.60.40.3650">
    <property type="match status" value="1"/>
</dbReference>
<dbReference type="InterPro" id="IPR040756">
    <property type="entry name" value="Peptidase_M61_N"/>
</dbReference>
<reference evidence="3 4" key="2">
    <citation type="journal article" date="2011" name="Stand. Genomic Sci.">
        <title>Complete genome sequence of Leadbetterella byssophila type strain (4M15).</title>
        <authorList>
            <person name="Abt B."/>
            <person name="Teshima H."/>
            <person name="Lucas S."/>
            <person name="Lapidus A."/>
            <person name="Del Rio T.G."/>
            <person name="Nolan M."/>
            <person name="Tice H."/>
            <person name="Cheng J.F."/>
            <person name="Pitluck S."/>
            <person name="Liolios K."/>
            <person name="Pagani I."/>
            <person name="Ivanova N."/>
            <person name="Mavromatis K."/>
            <person name="Pati A."/>
            <person name="Tapia R."/>
            <person name="Han C."/>
            <person name="Goodwin L."/>
            <person name="Chen A."/>
            <person name="Palaniappan K."/>
            <person name="Land M."/>
            <person name="Hauser L."/>
            <person name="Chang Y.J."/>
            <person name="Jeffries C.D."/>
            <person name="Rohde M."/>
            <person name="Goker M."/>
            <person name="Tindall B.J."/>
            <person name="Detter J.C."/>
            <person name="Woyke T."/>
            <person name="Bristow J."/>
            <person name="Eisen J.A."/>
            <person name="Markowitz V."/>
            <person name="Hugenholtz P."/>
            <person name="Klenk H.P."/>
            <person name="Kyrpides N.C."/>
        </authorList>
    </citation>
    <scope>NUCLEOTIDE SEQUENCE [LARGE SCALE GENOMIC DNA]</scope>
    <source>
        <strain evidence="4">DSM 17132 / JCM 16389 / KACC 11308 / NBRC 106382 / 4M15</strain>
    </source>
</reference>
<dbReference type="Pfam" id="PF05299">
    <property type="entry name" value="Peptidase_M61"/>
    <property type="match status" value="1"/>
</dbReference>
<name>E4RVU9_LEAB4</name>
<dbReference type="Proteomes" id="UP000007435">
    <property type="component" value="Chromosome"/>
</dbReference>
<gene>
    <name evidence="3" type="ordered locus">Lbys_3198</name>
</gene>